<dbReference type="AlphaFoldDB" id="A0A858RAR8"/>
<dbReference type="KEGG" id="acru:HHL28_15055"/>
<dbReference type="EMBL" id="CP051775">
    <property type="protein sequence ID" value="QJE74223.1"/>
    <property type="molecule type" value="Genomic_DNA"/>
</dbReference>
<accession>A0A858RAR8</accession>
<keyword evidence="2" id="KW-1185">Reference proteome</keyword>
<gene>
    <name evidence="1" type="ORF">HHL28_15055</name>
</gene>
<name>A0A858RAR8_9PROT</name>
<protein>
    <submittedName>
        <fullName evidence="1">Uncharacterized protein</fullName>
    </submittedName>
</protein>
<evidence type="ECO:0000313" key="2">
    <source>
        <dbReference type="Proteomes" id="UP000501891"/>
    </source>
</evidence>
<evidence type="ECO:0000313" key="1">
    <source>
        <dbReference type="EMBL" id="QJE74223.1"/>
    </source>
</evidence>
<sequence>MRSEADGTAPADGAGGLPPRFRHDLLNALNAVVGFAGLLVEDLPEGQPKEFARRVLEAGLEAQRLAERLPATAPRGVRVLLVGPAAEAHAAALETLGLVPTPAGTVAEATDALAEAPDAWDVVVAERHSDALGAACGTSGPVLLALLAGEPVHGLAARILATRH</sequence>
<dbReference type="Proteomes" id="UP000501891">
    <property type="component" value="Chromosome"/>
</dbReference>
<reference evidence="1" key="1">
    <citation type="submission" date="2020-04" db="EMBL/GenBank/DDBJ databases">
        <title>A desert anoxygenic phototrophic bacterium fixes CO2 using RubisCO under aerobic conditions.</title>
        <authorList>
            <person name="Tang K."/>
        </authorList>
    </citation>
    <scope>NUCLEOTIDE SEQUENCE [LARGE SCALE GENOMIC DNA]</scope>
    <source>
        <strain evidence="1">MIMtkB3</strain>
    </source>
</reference>
<proteinExistence type="predicted"/>
<organism evidence="1 2">
    <name type="scientific">Aerophototrophica crusticola</name>
    <dbReference type="NCBI Taxonomy" id="1709002"/>
    <lineage>
        <taxon>Bacteria</taxon>
        <taxon>Pseudomonadati</taxon>
        <taxon>Pseudomonadota</taxon>
        <taxon>Alphaproteobacteria</taxon>
        <taxon>Rhodospirillales</taxon>
        <taxon>Rhodospirillaceae</taxon>
        <taxon>Aerophototrophica</taxon>
    </lineage>
</organism>